<evidence type="ECO:0000313" key="8">
    <source>
        <dbReference type="EMBL" id="CAG6015419.1"/>
    </source>
</evidence>
<dbReference type="GO" id="GO:0016020">
    <property type="term" value="C:membrane"/>
    <property type="evidence" value="ECO:0007669"/>
    <property type="project" value="UniProtKB-SubCell"/>
</dbReference>
<feature type="signal peptide" evidence="7">
    <location>
        <begin position="1"/>
        <end position="20"/>
    </location>
</feature>
<evidence type="ECO:0000256" key="6">
    <source>
        <dbReference type="ARBA" id="ARBA00023180"/>
    </source>
</evidence>
<organism evidence="8 9">
    <name type="scientific">Menidia menidia</name>
    <name type="common">Atlantic silverside</name>
    <dbReference type="NCBI Taxonomy" id="238744"/>
    <lineage>
        <taxon>Eukaryota</taxon>
        <taxon>Metazoa</taxon>
        <taxon>Chordata</taxon>
        <taxon>Craniata</taxon>
        <taxon>Vertebrata</taxon>
        <taxon>Euteleostomi</taxon>
        <taxon>Actinopterygii</taxon>
        <taxon>Neopterygii</taxon>
        <taxon>Teleostei</taxon>
        <taxon>Neoteleostei</taxon>
        <taxon>Acanthomorphata</taxon>
        <taxon>Ovalentaria</taxon>
        <taxon>Atherinomorphae</taxon>
        <taxon>Atheriniformes</taxon>
        <taxon>Atherinopsidae</taxon>
        <taxon>Menidiinae</taxon>
        <taxon>Menidia</taxon>
    </lineage>
</organism>
<protein>
    <submittedName>
        <fullName evidence="8">(Atlantic silverside) hypothetical protein</fullName>
    </submittedName>
</protein>
<name>A0A8S4BSW5_9TELE</name>
<comment type="caution">
    <text evidence="8">The sequence shown here is derived from an EMBL/GenBank/DDBJ whole genome shotgun (WGS) entry which is preliminary data.</text>
</comment>
<accession>A0A8S4BSW5</accession>
<evidence type="ECO:0000313" key="9">
    <source>
        <dbReference type="Proteomes" id="UP000677803"/>
    </source>
</evidence>
<evidence type="ECO:0000256" key="2">
    <source>
        <dbReference type="ARBA" id="ARBA00011016"/>
    </source>
</evidence>
<keyword evidence="6" id="KW-0325">Glycoprotein</keyword>
<evidence type="ECO:0000256" key="4">
    <source>
        <dbReference type="ARBA" id="ARBA00022889"/>
    </source>
</evidence>
<dbReference type="GO" id="GO:0007160">
    <property type="term" value="P:cell-matrix adhesion"/>
    <property type="evidence" value="ECO:0007669"/>
    <property type="project" value="TreeGrafter"/>
</dbReference>
<evidence type="ECO:0000256" key="3">
    <source>
        <dbReference type="ARBA" id="ARBA00022729"/>
    </source>
</evidence>
<sequence>MAPNGGTFFVILIMAGVAFAKPPDVMPVDKATFKDITKQLMKKCHNQGYPVSKMTLLKAIFNSSDLPAGDRSADQYNPVLSTFLRVLDEVTAESGRDLVIQQAMDVPEKMMWNCSTLPAMIKMMSNSSDPSACYMKALVAPLSWSALTTRSEDSDIDSNDYDTLLSAAKPVLQDIPHARMELPPKVGAKNMKKMMNMLGDVYEPMTDDQRSRVLNWAKEWITQNHFNCTMMPPNGAKSALKDSCKPSLKWLDMDALSMMGPYLTLLSPADVDSSPKENLCDFFSSAQFSSSMTRATRMKPSLGKKFLQRIQQCLPENEFQQHVDKLGPLACYYDAPDLTPDLSKNLLSQLKDCDNPMMSKLKKRLVNSVMSNPNNTGALRDLGRSVNLLSPKQLWEIPAKNLKDALKSLGPNIKWTRSQLRTLVRKQLGDKKCAEVSGGELMALQSLAAGLPSCVLKNVKAQEILNDTEALRSVSKEMRKGQLKTMLQGLLRKLSPSELVQKLPGPLLRKVSLNSLDKANITSLEKVENKTWRLSQAAYLAKKMQDLKQLQFRRLHSVLQGITCKMIDGVADRSTLDMAQAIAQTPQWLSKVQAMCAAKKLFMTLEKERSDFFQNITEQELDMIPTLLLLHLPPLKVRDLPDSVCPAFIYKMETANLSVLPPRSPSRPALAQRALLCLAKGKDLSELTAADVLRLGPLLCEMAPSKLRLMAPDVMRVSVKAMVSCQHIPQRHRMDLMQLVNSTFGSPSDWSPETMESLGPLLLLDERTISDLPNKPWMKDALVFMKSQLNKTSDALKRKIFSLTTSAASNAARKKRAAPSDIKGPTESLIEELGMNNVYWTPSELDMMSNSTFLATVEILGTISGYSAEQLDVLSKKAVQAFGPVSQMTEDVVLQLACITQGFNNSDLEKLPIPLDNAEDIAQCGWRDSQMEPMWKAVAKYNNLTAEQLGAAEMVTLNRFICGLKPDEIRKLNMDAFREAVGSMDGVQCSLAVERELRNLAVAAFGKPSSWSEARVSDLGRIIAALNATDMASLDPSTFSFFSRGCIPYIPSDNFAALSPAQLEALGPDNAAMVTSDQKAVMSDDQLAALEKASTDPPSPTQSTESGAPVLSVEGICAFMKPLLFLLLGLLLL</sequence>
<dbReference type="Pfam" id="PF06060">
    <property type="entry name" value="Mesothelin"/>
    <property type="match status" value="1"/>
</dbReference>
<keyword evidence="3 7" id="KW-0732">Signal</keyword>
<keyword evidence="4" id="KW-0130">Cell adhesion</keyword>
<reference evidence="8" key="1">
    <citation type="submission" date="2021-05" db="EMBL/GenBank/DDBJ databases">
        <authorList>
            <person name="Tigano A."/>
        </authorList>
    </citation>
    <scope>NUCLEOTIDE SEQUENCE</scope>
</reference>
<dbReference type="Proteomes" id="UP000677803">
    <property type="component" value="Unassembled WGS sequence"/>
</dbReference>
<dbReference type="InterPro" id="IPR026664">
    <property type="entry name" value="Stereocilin-rel"/>
</dbReference>
<feature type="chain" id="PRO_5035828113" evidence="7">
    <location>
        <begin position="21"/>
        <end position="1133"/>
    </location>
</feature>
<keyword evidence="9" id="KW-1185">Reference proteome</keyword>
<dbReference type="PANTHER" id="PTHR23412:SF21">
    <property type="entry name" value="OTOANCORIN ISOFORM X1"/>
    <property type="match status" value="1"/>
</dbReference>
<dbReference type="PANTHER" id="PTHR23412">
    <property type="entry name" value="STEREOCILIN RELATED"/>
    <property type="match status" value="1"/>
</dbReference>
<dbReference type="InterPro" id="IPR010335">
    <property type="entry name" value="Mesothelin"/>
</dbReference>
<comment type="subcellular location">
    <subcellularLocation>
        <location evidence="1">Membrane</location>
    </subcellularLocation>
</comment>
<dbReference type="GO" id="GO:0009986">
    <property type="term" value="C:cell surface"/>
    <property type="evidence" value="ECO:0007669"/>
    <property type="project" value="TreeGrafter"/>
</dbReference>
<dbReference type="EMBL" id="CAJRST010038888">
    <property type="protein sequence ID" value="CAG6015419.1"/>
    <property type="molecule type" value="Genomic_DNA"/>
</dbReference>
<evidence type="ECO:0000256" key="5">
    <source>
        <dbReference type="ARBA" id="ARBA00023136"/>
    </source>
</evidence>
<dbReference type="AlphaFoldDB" id="A0A8S4BSW5"/>
<dbReference type="OrthoDB" id="8195838at2759"/>
<evidence type="ECO:0000256" key="1">
    <source>
        <dbReference type="ARBA" id="ARBA00004370"/>
    </source>
</evidence>
<keyword evidence="5" id="KW-0472">Membrane</keyword>
<evidence type="ECO:0000256" key="7">
    <source>
        <dbReference type="SAM" id="SignalP"/>
    </source>
</evidence>
<gene>
    <name evidence="8" type="ORF">MMEN_LOCUS19612</name>
</gene>
<proteinExistence type="inferred from homology"/>
<comment type="similarity">
    <text evidence="2">Belongs to the mesothelin family.</text>
</comment>